<organism evidence="2 3">
    <name type="scientific">Iphiclides podalirius</name>
    <name type="common">scarce swallowtail</name>
    <dbReference type="NCBI Taxonomy" id="110791"/>
    <lineage>
        <taxon>Eukaryota</taxon>
        <taxon>Metazoa</taxon>
        <taxon>Ecdysozoa</taxon>
        <taxon>Arthropoda</taxon>
        <taxon>Hexapoda</taxon>
        <taxon>Insecta</taxon>
        <taxon>Pterygota</taxon>
        <taxon>Neoptera</taxon>
        <taxon>Endopterygota</taxon>
        <taxon>Lepidoptera</taxon>
        <taxon>Glossata</taxon>
        <taxon>Ditrysia</taxon>
        <taxon>Papilionoidea</taxon>
        <taxon>Papilionidae</taxon>
        <taxon>Papilioninae</taxon>
        <taxon>Iphiclides</taxon>
    </lineage>
</organism>
<evidence type="ECO:0000313" key="2">
    <source>
        <dbReference type="EMBL" id="CAH2052687.1"/>
    </source>
</evidence>
<keyword evidence="3" id="KW-1185">Reference proteome</keyword>
<dbReference type="EMBL" id="OW152832">
    <property type="protein sequence ID" value="CAH2052687.1"/>
    <property type="molecule type" value="Genomic_DNA"/>
</dbReference>
<accession>A0ABN8IBD6</accession>
<name>A0ABN8IBD6_9NEOP</name>
<dbReference type="Proteomes" id="UP000837857">
    <property type="component" value="Chromosome 20"/>
</dbReference>
<protein>
    <submittedName>
        <fullName evidence="2">Uncharacterized protein</fullName>
    </submittedName>
</protein>
<feature type="non-terminal residue" evidence="2">
    <location>
        <position position="195"/>
    </location>
</feature>
<sequence>MSRFAKAARSLYGISPAFGATWAPGGMRSCSRPARAANGPDQFPRRITPVAPNRLVEGGESSPTRFNEVYEMRYRGVSQPCSRPRRSHGFVKVFHYIRCGNPIRPPQLRPHAAGARLPATLPIPSSEAARSPYSLQITQYMGQSYAAEQRRPHVSCAALTDATHVCSWRDGGSGGVAGARPEPDIISAYPTPRNL</sequence>
<proteinExistence type="predicted"/>
<reference evidence="2" key="1">
    <citation type="submission" date="2022-03" db="EMBL/GenBank/DDBJ databases">
        <authorList>
            <person name="Martin H S."/>
        </authorList>
    </citation>
    <scope>NUCLEOTIDE SEQUENCE</scope>
</reference>
<feature type="region of interest" description="Disordered" evidence="1">
    <location>
        <begin position="172"/>
        <end position="195"/>
    </location>
</feature>
<evidence type="ECO:0000313" key="3">
    <source>
        <dbReference type="Proteomes" id="UP000837857"/>
    </source>
</evidence>
<evidence type="ECO:0000256" key="1">
    <source>
        <dbReference type="SAM" id="MobiDB-lite"/>
    </source>
</evidence>
<gene>
    <name evidence="2" type="ORF">IPOD504_LOCUS8337</name>
</gene>